<organism evidence="2 3">
    <name type="scientific">Theobroma cacao</name>
    <name type="common">Cacao</name>
    <name type="synonym">Cocoa</name>
    <dbReference type="NCBI Taxonomy" id="3641"/>
    <lineage>
        <taxon>Eukaryota</taxon>
        <taxon>Viridiplantae</taxon>
        <taxon>Streptophyta</taxon>
        <taxon>Embryophyta</taxon>
        <taxon>Tracheophyta</taxon>
        <taxon>Spermatophyta</taxon>
        <taxon>Magnoliopsida</taxon>
        <taxon>eudicotyledons</taxon>
        <taxon>Gunneridae</taxon>
        <taxon>Pentapetalae</taxon>
        <taxon>rosids</taxon>
        <taxon>malvids</taxon>
        <taxon>Malvales</taxon>
        <taxon>Malvaceae</taxon>
        <taxon>Byttnerioideae</taxon>
        <taxon>Theobroma</taxon>
    </lineage>
</organism>
<evidence type="ECO:0000313" key="2">
    <source>
        <dbReference type="EMBL" id="EOY00321.1"/>
    </source>
</evidence>
<evidence type="ECO:0000313" key="3">
    <source>
        <dbReference type="Proteomes" id="UP000026915"/>
    </source>
</evidence>
<dbReference type="Pfam" id="PF03732">
    <property type="entry name" value="Retrotrans_gag"/>
    <property type="match status" value="1"/>
</dbReference>
<gene>
    <name evidence="2" type="ORF">TCM_010153</name>
</gene>
<dbReference type="Proteomes" id="UP000026915">
    <property type="component" value="Chromosome 2"/>
</dbReference>
<evidence type="ECO:0000259" key="1">
    <source>
        <dbReference type="Pfam" id="PF03732"/>
    </source>
</evidence>
<dbReference type="PANTHER" id="PTHR33223:SF11">
    <property type="entry name" value="ELEMENT PROTEIN, PUTATIVE-RELATED"/>
    <property type="match status" value="1"/>
</dbReference>
<sequence>MIHTLVQFRGLLNDDLKAHISNFLEICDTFKHNRVTDDAIHLILFLFSLRDKAKVWLYSLPTRFIMTLDELAQKFLAKFFPTKTTKMRNDITSFMQLNARLLYEAWERYKDLLHGLPKWL</sequence>
<accession>A0A061E5R9</accession>
<feature type="domain" description="Retrotransposon gag" evidence="1">
    <location>
        <begin position="44"/>
        <end position="117"/>
    </location>
</feature>
<dbReference type="eggNOG" id="KOG0017">
    <property type="taxonomic scope" value="Eukaryota"/>
</dbReference>
<dbReference type="Gramene" id="EOY00321">
    <property type="protein sequence ID" value="EOY00321"/>
    <property type="gene ID" value="TCM_010153"/>
</dbReference>
<dbReference type="InParanoid" id="A0A061E5R9"/>
<dbReference type="InterPro" id="IPR005162">
    <property type="entry name" value="Retrotrans_gag_dom"/>
</dbReference>
<dbReference type="EMBL" id="CM001880">
    <property type="protein sequence ID" value="EOY00321.1"/>
    <property type="molecule type" value="Genomic_DNA"/>
</dbReference>
<dbReference type="PANTHER" id="PTHR33223">
    <property type="entry name" value="CCHC-TYPE DOMAIN-CONTAINING PROTEIN"/>
    <property type="match status" value="1"/>
</dbReference>
<dbReference type="OMA" id="TKMRNDI"/>
<proteinExistence type="predicted"/>
<keyword evidence="3" id="KW-1185">Reference proteome</keyword>
<name>A0A061E5R9_THECC</name>
<dbReference type="HOGENOM" id="CLU_2053925_0_0_1"/>
<protein>
    <recommendedName>
        <fullName evidence="1">Retrotransposon gag domain-containing protein</fullName>
    </recommendedName>
</protein>
<reference evidence="2 3" key="1">
    <citation type="journal article" date="2013" name="Genome Biol.">
        <title>The genome sequence of the most widely cultivated cacao type and its use to identify candidate genes regulating pod color.</title>
        <authorList>
            <person name="Motamayor J.C."/>
            <person name="Mockaitis K."/>
            <person name="Schmutz J."/>
            <person name="Haiminen N."/>
            <person name="Iii D.L."/>
            <person name="Cornejo O."/>
            <person name="Findley S.D."/>
            <person name="Zheng P."/>
            <person name="Utro F."/>
            <person name="Royaert S."/>
            <person name="Saski C."/>
            <person name="Jenkins J."/>
            <person name="Podicheti R."/>
            <person name="Zhao M."/>
            <person name="Scheffler B.E."/>
            <person name="Stack J.C."/>
            <person name="Feltus F.A."/>
            <person name="Mustiga G.M."/>
            <person name="Amores F."/>
            <person name="Phillips W."/>
            <person name="Marelli J.P."/>
            <person name="May G.D."/>
            <person name="Shapiro H."/>
            <person name="Ma J."/>
            <person name="Bustamante C.D."/>
            <person name="Schnell R.J."/>
            <person name="Main D."/>
            <person name="Gilbert D."/>
            <person name="Parida L."/>
            <person name="Kuhn D.N."/>
        </authorList>
    </citation>
    <scope>NUCLEOTIDE SEQUENCE [LARGE SCALE GENOMIC DNA]</scope>
    <source>
        <strain evidence="3">cv. Matina 1-6</strain>
    </source>
</reference>
<dbReference type="AlphaFoldDB" id="A0A061E5R9"/>